<sequence>MDKRPQQGDTFPLTIDGYASDGSGVGRLEGMVVFVPGALRGEVCQVQLTHVGRSALWGRVKTILTPSPARIPPDCPYDAQCGGCRFRHMDYAEELQAKRARVEDALCRIGGASVRVEAVLGAGCPARYRNKAQFPAAPGPKIGFYREHSHQVVDVADCLLQSPAAARLRAAVKDWMRRYRVSAYDERTRKGLVRHVYVRTSRSGAALCCVLVNGKTLPREQELTAALRCAEPGLTGVVLGVNETHSNVILGTDYRTLWGEDFLYDTLCGFTFKLSVPSFYQVNPDQAEVLYDRVLELADLTGEQTVLDLYCGIGTISLVLARRAKLVYGAEVVRPAIEDAVENARRNGVGNARFLCADAGEAALRLEAEGVRPDVICVDPPRKGLAPAVVDTIVRMAPRRVVYVSCDPGTLARDIARFREQGWSVRRALAVDMFPRTAHVETAVLLLPDAGPQGDGGEPYAGEPPCPAVR</sequence>
<evidence type="ECO:0000256" key="6">
    <source>
        <dbReference type="SAM" id="MobiDB-lite"/>
    </source>
</evidence>
<feature type="binding site" evidence="4">
    <location>
        <position position="281"/>
    </location>
    <ligand>
        <name>S-adenosyl-L-methionine</name>
        <dbReference type="ChEBI" id="CHEBI:59789"/>
    </ligand>
</feature>
<dbReference type="FunFam" id="3.40.50.150:FF:000009">
    <property type="entry name" value="23S rRNA (Uracil(1939)-C(5))-methyltransferase RlmD"/>
    <property type="match status" value="1"/>
</dbReference>
<dbReference type="FunFam" id="2.40.50.1070:FF:000003">
    <property type="entry name" value="23S rRNA (Uracil-5-)-methyltransferase RumA"/>
    <property type="match status" value="1"/>
</dbReference>
<evidence type="ECO:0000256" key="3">
    <source>
        <dbReference type="ARBA" id="ARBA00022691"/>
    </source>
</evidence>
<dbReference type="EC" id="2.1.1.190" evidence="8"/>
<gene>
    <name evidence="8" type="primary">rlmD</name>
    <name evidence="8" type="ORF">H8S57_14610</name>
</gene>
<dbReference type="InterPro" id="IPR002792">
    <property type="entry name" value="TRAM_dom"/>
</dbReference>
<dbReference type="SUPFAM" id="SSF53335">
    <property type="entry name" value="S-adenosyl-L-methionine-dependent methyltransferases"/>
    <property type="match status" value="1"/>
</dbReference>
<feature type="domain" description="TRAM" evidence="7">
    <location>
        <begin position="4"/>
        <end position="62"/>
    </location>
</feature>
<dbReference type="PANTHER" id="PTHR11061">
    <property type="entry name" value="RNA M5U METHYLTRANSFERASE"/>
    <property type="match status" value="1"/>
</dbReference>
<dbReference type="Gene3D" id="2.40.50.1070">
    <property type="match status" value="1"/>
</dbReference>
<dbReference type="EMBL" id="JACOPP010000030">
    <property type="protein sequence ID" value="MBC5734948.1"/>
    <property type="molecule type" value="Genomic_DNA"/>
</dbReference>
<dbReference type="InterPro" id="IPR010280">
    <property type="entry name" value="U5_MeTrfase_fam"/>
</dbReference>
<dbReference type="Gene3D" id="3.40.50.150">
    <property type="entry name" value="Vaccinia Virus protein VP39"/>
    <property type="match status" value="1"/>
</dbReference>
<comment type="similarity">
    <text evidence="4">Belongs to the class I-like SAM-binding methyltransferase superfamily. RNA M5U methyltransferase family.</text>
</comment>
<dbReference type="PANTHER" id="PTHR11061:SF30">
    <property type="entry name" value="TRNA (URACIL(54)-C(5))-METHYLTRANSFERASE"/>
    <property type="match status" value="1"/>
</dbReference>
<evidence type="ECO:0000259" key="7">
    <source>
        <dbReference type="PROSITE" id="PS50926"/>
    </source>
</evidence>
<name>A0A8J6JFA4_9FIRM</name>
<evidence type="ECO:0000256" key="5">
    <source>
        <dbReference type="PROSITE-ProRule" id="PRU10015"/>
    </source>
</evidence>
<dbReference type="InterPro" id="IPR030390">
    <property type="entry name" value="MeTrfase_TrmA_AS"/>
</dbReference>
<dbReference type="CDD" id="cd02440">
    <property type="entry name" value="AdoMet_MTases"/>
    <property type="match status" value="1"/>
</dbReference>
<reference evidence="8" key="1">
    <citation type="submission" date="2020-08" db="EMBL/GenBank/DDBJ databases">
        <title>Genome public.</title>
        <authorList>
            <person name="Liu C."/>
            <person name="Sun Q."/>
        </authorList>
    </citation>
    <scope>NUCLEOTIDE SEQUENCE</scope>
    <source>
        <strain evidence="8">NSJ-51</strain>
    </source>
</reference>
<accession>A0A8J6JFA4</accession>
<dbReference type="PROSITE" id="PS01230">
    <property type="entry name" value="TRMA_1"/>
    <property type="match status" value="1"/>
</dbReference>
<dbReference type="Gene3D" id="2.40.50.140">
    <property type="entry name" value="Nucleic acid-binding proteins"/>
    <property type="match status" value="1"/>
</dbReference>
<protein>
    <submittedName>
        <fullName evidence="8">23S rRNA (Uracil(1939)-C(5))-methyltransferase RlmD</fullName>
        <ecNumber evidence="8">2.1.1.190</ecNumber>
    </submittedName>
</protein>
<dbReference type="Pfam" id="PF01938">
    <property type="entry name" value="TRAM"/>
    <property type="match status" value="1"/>
</dbReference>
<dbReference type="PROSITE" id="PS51687">
    <property type="entry name" value="SAM_MT_RNA_M5U"/>
    <property type="match status" value="1"/>
</dbReference>
<dbReference type="AlphaFoldDB" id="A0A8J6JFA4"/>
<keyword evidence="3 4" id="KW-0949">S-adenosyl-L-methionine</keyword>
<feature type="region of interest" description="Disordered" evidence="6">
    <location>
        <begin position="450"/>
        <end position="470"/>
    </location>
</feature>
<proteinExistence type="inferred from homology"/>
<dbReference type="Proteomes" id="UP000661435">
    <property type="component" value="Unassembled WGS sequence"/>
</dbReference>
<evidence type="ECO:0000313" key="8">
    <source>
        <dbReference type="EMBL" id="MBC5734948.1"/>
    </source>
</evidence>
<dbReference type="Pfam" id="PF05958">
    <property type="entry name" value="tRNA_U5-meth_tr"/>
    <property type="match status" value="1"/>
</dbReference>
<feature type="active site" description="Nucleophile" evidence="4">
    <location>
        <position position="406"/>
    </location>
</feature>
<dbReference type="GO" id="GO:0070041">
    <property type="term" value="F:rRNA (uridine-C5-)-methyltransferase activity"/>
    <property type="evidence" value="ECO:0007669"/>
    <property type="project" value="TreeGrafter"/>
</dbReference>
<keyword evidence="9" id="KW-1185">Reference proteome</keyword>
<feature type="binding site" evidence="4">
    <location>
        <position position="379"/>
    </location>
    <ligand>
        <name>S-adenosyl-L-methionine</name>
        <dbReference type="ChEBI" id="CHEBI:59789"/>
    </ligand>
</feature>
<keyword evidence="1 4" id="KW-0489">Methyltransferase</keyword>
<dbReference type="InterPro" id="IPR029063">
    <property type="entry name" value="SAM-dependent_MTases_sf"/>
</dbReference>
<organism evidence="8 9">
    <name type="scientific">Lawsonibacter hominis</name>
    <dbReference type="NCBI Taxonomy" id="2763053"/>
    <lineage>
        <taxon>Bacteria</taxon>
        <taxon>Bacillati</taxon>
        <taxon>Bacillota</taxon>
        <taxon>Clostridia</taxon>
        <taxon>Eubacteriales</taxon>
        <taxon>Oscillospiraceae</taxon>
        <taxon>Lawsonibacter</taxon>
    </lineage>
</organism>
<evidence type="ECO:0000313" key="9">
    <source>
        <dbReference type="Proteomes" id="UP000661435"/>
    </source>
</evidence>
<feature type="binding site" evidence="4">
    <location>
        <position position="310"/>
    </location>
    <ligand>
        <name>S-adenosyl-L-methionine</name>
        <dbReference type="ChEBI" id="CHEBI:59789"/>
    </ligand>
</feature>
<dbReference type="RefSeq" id="WP_186908767.1">
    <property type="nucleotide sequence ID" value="NZ_JACOPP010000030.1"/>
</dbReference>
<dbReference type="NCBIfam" id="TIGR00479">
    <property type="entry name" value="rumA"/>
    <property type="match status" value="1"/>
</dbReference>
<dbReference type="PROSITE" id="PS50926">
    <property type="entry name" value="TRAM"/>
    <property type="match status" value="1"/>
</dbReference>
<evidence type="ECO:0000256" key="2">
    <source>
        <dbReference type="ARBA" id="ARBA00022679"/>
    </source>
</evidence>
<dbReference type="SUPFAM" id="SSF50249">
    <property type="entry name" value="Nucleic acid-binding proteins"/>
    <property type="match status" value="1"/>
</dbReference>
<evidence type="ECO:0000256" key="1">
    <source>
        <dbReference type="ARBA" id="ARBA00022603"/>
    </source>
</evidence>
<dbReference type="InterPro" id="IPR012340">
    <property type="entry name" value="NA-bd_OB-fold"/>
</dbReference>
<keyword evidence="2 4" id="KW-0808">Transferase</keyword>
<feature type="binding site" evidence="4">
    <location>
        <position position="331"/>
    </location>
    <ligand>
        <name>S-adenosyl-L-methionine</name>
        <dbReference type="ChEBI" id="CHEBI:59789"/>
    </ligand>
</feature>
<comment type="caution">
    <text evidence="8">The sequence shown here is derived from an EMBL/GenBank/DDBJ whole genome shotgun (WGS) entry which is preliminary data.</text>
</comment>
<dbReference type="GO" id="GO:0070475">
    <property type="term" value="P:rRNA base methylation"/>
    <property type="evidence" value="ECO:0007669"/>
    <property type="project" value="TreeGrafter"/>
</dbReference>
<evidence type="ECO:0000256" key="4">
    <source>
        <dbReference type="PROSITE-ProRule" id="PRU01024"/>
    </source>
</evidence>
<feature type="active site" evidence="5">
    <location>
        <position position="406"/>
    </location>
</feature>